<name>A0A087SZ28_STEMI</name>
<feature type="non-terminal residue" evidence="1">
    <location>
        <position position="45"/>
    </location>
</feature>
<accession>A0A087SZ28</accession>
<sequence length="45" mass="5329">MFLHFSILQAWDDSVQSSTTTTVAFLCDRIIITKLQQFFTMKQMR</sequence>
<reference evidence="1 2" key="1">
    <citation type="submission" date="2013-11" db="EMBL/GenBank/DDBJ databases">
        <title>Genome sequencing of Stegodyphus mimosarum.</title>
        <authorList>
            <person name="Bechsgaard J."/>
        </authorList>
    </citation>
    <scope>NUCLEOTIDE SEQUENCE [LARGE SCALE GENOMIC DNA]</scope>
</reference>
<keyword evidence="2" id="KW-1185">Reference proteome</keyword>
<proteinExistence type="predicted"/>
<organism evidence="1 2">
    <name type="scientific">Stegodyphus mimosarum</name>
    <name type="common">African social velvet spider</name>
    <dbReference type="NCBI Taxonomy" id="407821"/>
    <lineage>
        <taxon>Eukaryota</taxon>
        <taxon>Metazoa</taxon>
        <taxon>Ecdysozoa</taxon>
        <taxon>Arthropoda</taxon>
        <taxon>Chelicerata</taxon>
        <taxon>Arachnida</taxon>
        <taxon>Araneae</taxon>
        <taxon>Araneomorphae</taxon>
        <taxon>Entelegynae</taxon>
        <taxon>Eresoidea</taxon>
        <taxon>Eresidae</taxon>
        <taxon>Stegodyphus</taxon>
    </lineage>
</organism>
<gene>
    <name evidence="1" type="ORF">X975_24276</name>
</gene>
<dbReference type="EMBL" id="KK112619">
    <property type="protein sequence ID" value="KFM58117.1"/>
    <property type="molecule type" value="Genomic_DNA"/>
</dbReference>
<evidence type="ECO:0000313" key="2">
    <source>
        <dbReference type="Proteomes" id="UP000054359"/>
    </source>
</evidence>
<protein>
    <submittedName>
        <fullName evidence="1">Uncharacterized protein</fullName>
    </submittedName>
</protein>
<dbReference type="Proteomes" id="UP000054359">
    <property type="component" value="Unassembled WGS sequence"/>
</dbReference>
<evidence type="ECO:0000313" key="1">
    <source>
        <dbReference type="EMBL" id="KFM58117.1"/>
    </source>
</evidence>
<dbReference type="AlphaFoldDB" id="A0A087SZ28"/>